<dbReference type="NCBIfam" id="TIGR00787">
    <property type="entry name" value="dctP"/>
    <property type="match status" value="1"/>
</dbReference>
<dbReference type="NCBIfam" id="NF037995">
    <property type="entry name" value="TRAP_S1"/>
    <property type="match status" value="1"/>
</dbReference>
<accession>A0ABV7A9F3</accession>
<dbReference type="PIRSF" id="PIRSF006470">
    <property type="entry name" value="DctB"/>
    <property type="match status" value="1"/>
</dbReference>
<dbReference type="InterPro" id="IPR004682">
    <property type="entry name" value="TRAP_DctP"/>
</dbReference>
<keyword evidence="2" id="KW-0813">Transport</keyword>
<dbReference type="Pfam" id="PF03480">
    <property type="entry name" value="DctP"/>
    <property type="match status" value="1"/>
</dbReference>
<evidence type="ECO:0000256" key="1">
    <source>
        <dbReference type="ARBA" id="ARBA00009023"/>
    </source>
</evidence>
<dbReference type="PROSITE" id="PS51257">
    <property type="entry name" value="PROKAR_LIPOPROTEIN"/>
    <property type="match status" value="1"/>
</dbReference>
<comment type="similarity">
    <text evidence="1">Belongs to the bacterial solute-binding protein 7 family.</text>
</comment>
<organism evidence="5 6">
    <name type="scientific">Virgibacillus sediminis</name>
    <dbReference type="NCBI Taxonomy" id="202260"/>
    <lineage>
        <taxon>Bacteria</taxon>
        <taxon>Bacillati</taxon>
        <taxon>Bacillota</taxon>
        <taxon>Bacilli</taxon>
        <taxon>Bacillales</taxon>
        <taxon>Bacillaceae</taxon>
        <taxon>Virgibacillus</taxon>
    </lineage>
</organism>
<evidence type="ECO:0000313" key="6">
    <source>
        <dbReference type="Proteomes" id="UP001595387"/>
    </source>
</evidence>
<feature type="chain" id="PRO_5046791076" evidence="4">
    <location>
        <begin position="20"/>
        <end position="344"/>
    </location>
</feature>
<feature type="signal peptide" evidence="4">
    <location>
        <begin position="1"/>
        <end position="19"/>
    </location>
</feature>
<evidence type="ECO:0000313" key="5">
    <source>
        <dbReference type="EMBL" id="MFC2949732.1"/>
    </source>
</evidence>
<gene>
    <name evidence="5" type="ORF">ACFODW_15525</name>
</gene>
<evidence type="ECO:0000256" key="4">
    <source>
        <dbReference type="SAM" id="SignalP"/>
    </source>
</evidence>
<dbReference type="PANTHER" id="PTHR33376">
    <property type="match status" value="1"/>
</dbReference>
<dbReference type="EMBL" id="JBHRRZ010000038">
    <property type="protein sequence ID" value="MFC2949732.1"/>
    <property type="molecule type" value="Genomic_DNA"/>
</dbReference>
<dbReference type="InterPro" id="IPR018389">
    <property type="entry name" value="DctP_fam"/>
</dbReference>
<name>A0ABV7A9F3_9BACI</name>
<keyword evidence="6" id="KW-1185">Reference proteome</keyword>
<dbReference type="Gene3D" id="3.40.190.170">
    <property type="entry name" value="Bacterial extracellular solute-binding protein, family 7"/>
    <property type="match status" value="1"/>
</dbReference>
<proteinExistence type="inferred from homology"/>
<sequence length="344" mass="38444">MKKLLLVLLAGILLLSACGRPSGGSNSANGEEGSEGNSEQYTIRIAHLVSEEQSSHIAAEDFKEKLEEESDGRLNVEIYPNGQLFPSDREAIEAVQLGNVEMTIPAIAPLASFNSGFSVFDLPFLFDDYDAAYAALDGELGQGLLDSLEEDGMKGLVFGENGFRHLSNNEGPVESLEDIQGLKMRTLESSLHTDTFKQLGMNASPFAFGELYTALQQGTYDAMEAPISLYYTNKFYEVQDYLTLTSHVYQATILLMNNDFYQGLPKDLQELVMEASEEFRENQRQLAQQQDTEFLEDLKENGMKVNELTDEQRQEFIDAVQPVYDKYEEEIGQDLIEQAQSANE</sequence>
<evidence type="ECO:0000256" key="3">
    <source>
        <dbReference type="ARBA" id="ARBA00022729"/>
    </source>
</evidence>
<dbReference type="InterPro" id="IPR038404">
    <property type="entry name" value="TRAP_DctP_sf"/>
</dbReference>
<reference evidence="6" key="1">
    <citation type="journal article" date="2019" name="Int. J. Syst. Evol. Microbiol.">
        <title>The Global Catalogue of Microorganisms (GCM) 10K type strain sequencing project: providing services to taxonomists for standard genome sequencing and annotation.</title>
        <authorList>
            <consortium name="The Broad Institute Genomics Platform"/>
            <consortium name="The Broad Institute Genome Sequencing Center for Infectious Disease"/>
            <person name="Wu L."/>
            <person name="Ma J."/>
        </authorList>
    </citation>
    <scope>NUCLEOTIDE SEQUENCE [LARGE SCALE GENOMIC DNA]</scope>
    <source>
        <strain evidence="6">KCTC 13193</strain>
    </source>
</reference>
<protein>
    <submittedName>
        <fullName evidence="5">TRAP transporter substrate-binding protein</fullName>
    </submittedName>
</protein>
<dbReference type="SUPFAM" id="SSF53850">
    <property type="entry name" value="Periplasmic binding protein-like II"/>
    <property type="match status" value="1"/>
</dbReference>
<evidence type="ECO:0000256" key="2">
    <source>
        <dbReference type="ARBA" id="ARBA00022448"/>
    </source>
</evidence>
<dbReference type="PANTHER" id="PTHR33376:SF7">
    <property type="entry name" value="C4-DICARBOXYLATE-BINDING PROTEIN DCTB"/>
    <property type="match status" value="1"/>
</dbReference>
<comment type="caution">
    <text evidence="5">The sequence shown here is derived from an EMBL/GenBank/DDBJ whole genome shotgun (WGS) entry which is preliminary data.</text>
</comment>
<keyword evidence="3 4" id="KW-0732">Signal</keyword>
<dbReference type="RefSeq" id="WP_390307703.1">
    <property type="nucleotide sequence ID" value="NZ_JBHRRZ010000038.1"/>
</dbReference>
<dbReference type="CDD" id="cd13603">
    <property type="entry name" value="PBP2_TRAP_Siap_TeaA_like"/>
    <property type="match status" value="1"/>
</dbReference>
<dbReference type="Proteomes" id="UP001595387">
    <property type="component" value="Unassembled WGS sequence"/>
</dbReference>